<dbReference type="SUPFAM" id="SSF56601">
    <property type="entry name" value="beta-lactamase/transpeptidase-like"/>
    <property type="match status" value="1"/>
</dbReference>
<dbReference type="Gene3D" id="3.40.710.10">
    <property type="entry name" value="DD-peptidase/beta-lactamase superfamily"/>
    <property type="match status" value="1"/>
</dbReference>
<dbReference type="InterPro" id="IPR012338">
    <property type="entry name" value="Beta-lactam/transpept-like"/>
</dbReference>
<comment type="caution">
    <text evidence="2">The sequence shown here is derived from an EMBL/GenBank/DDBJ whole genome shotgun (WGS) entry which is preliminary data.</text>
</comment>
<dbReference type="EMBL" id="BAEM01000019">
    <property type="protein sequence ID" value="GAC09103.1"/>
    <property type="molecule type" value="Genomic_DNA"/>
</dbReference>
<dbReference type="InterPro" id="IPR052907">
    <property type="entry name" value="Beta-lactamase/esterase"/>
</dbReference>
<dbReference type="PANTHER" id="PTHR43319">
    <property type="entry name" value="BETA-LACTAMASE-RELATED"/>
    <property type="match status" value="1"/>
</dbReference>
<dbReference type="RefSeq" id="WP_007985915.1">
    <property type="nucleotide sequence ID" value="NZ_BAEM01000019.1"/>
</dbReference>
<name>A0AAV3UV81_9ALTE</name>
<dbReference type="InterPro" id="IPR001466">
    <property type="entry name" value="Beta-lactam-related"/>
</dbReference>
<evidence type="ECO:0000313" key="3">
    <source>
        <dbReference type="Proteomes" id="UP000006320"/>
    </source>
</evidence>
<proteinExistence type="predicted"/>
<organism evidence="2 3">
    <name type="scientific">Paraglaciecola chathamensis S18K6</name>
    <dbReference type="NCBI Taxonomy" id="1127672"/>
    <lineage>
        <taxon>Bacteria</taxon>
        <taxon>Pseudomonadati</taxon>
        <taxon>Pseudomonadota</taxon>
        <taxon>Gammaproteobacteria</taxon>
        <taxon>Alteromonadales</taxon>
        <taxon>Alteromonadaceae</taxon>
        <taxon>Paraglaciecola</taxon>
    </lineage>
</organism>
<dbReference type="PANTHER" id="PTHR43319:SF3">
    <property type="entry name" value="BETA-LACTAMASE-RELATED DOMAIN-CONTAINING PROTEIN"/>
    <property type="match status" value="1"/>
</dbReference>
<sequence>MSIVKVAGSWDTEFEPLVAAFKSNFDAQSATPEQGAGFALFHQGKLVVDIYAGTYSQSEAEKAWQENTIVNVFSTTKGVAALCVAHLVERGLLEYSDKVAKHWPEFAANGKQDITIAQVLSHQSGLNAFEEPIAMEGLLDWDDCCQKLAAQAPFFPPGTRTCYQAVTFGFLVGEIVRRAAGVTLGEYLNTEICQPRNIDFQIGLPENQHERVADLLPPTRAPYMPKNMPAHALAGMTNPLLRADFMLTPQAREAELPAINGHGTAKAIANLYELYRPENGLLSADTLAKTTEVNSSRTDDLLGLPVHWGMGLVVNALGNTYGKEPSTFGHSGWGGSFGCHDPVNKLSFGYICSQMSPDLVGDARSQSLIEQVYACIGEIA</sequence>
<dbReference type="AlphaFoldDB" id="A0AAV3UV81"/>
<dbReference type="Pfam" id="PF00144">
    <property type="entry name" value="Beta-lactamase"/>
    <property type="match status" value="1"/>
</dbReference>
<gene>
    <name evidence="2" type="ORF">GCHA_1141</name>
</gene>
<dbReference type="Proteomes" id="UP000006320">
    <property type="component" value="Unassembled WGS sequence"/>
</dbReference>
<accession>A0AAV3UV81</accession>
<reference evidence="2 3" key="1">
    <citation type="journal article" date="2017" name="Antonie Van Leeuwenhoek">
        <title>Rhizobium rhizosphaerae sp. nov., a novel species isolated from rice rhizosphere.</title>
        <authorList>
            <person name="Zhao J.J."/>
            <person name="Zhang J."/>
            <person name="Zhang R.J."/>
            <person name="Zhang C.W."/>
            <person name="Yin H.Q."/>
            <person name="Zhang X.X."/>
        </authorList>
    </citation>
    <scope>NUCLEOTIDE SEQUENCE [LARGE SCALE GENOMIC DNA]</scope>
    <source>
        <strain evidence="2 3">S18K6</strain>
    </source>
</reference>
<feature type="domain" description="Beta-lactamase-related" evidence="1">
    <location>
        <begin position="33"/>
        <end position="364"/>
    </location>
</feature>
<protein>
    <submittedName>
        <fullName evidence="2">Beta-lactamase</fullName>
    </submittedName>
</protein>
<evidence type="ECO:0000313" key="2">
    <source>
        <dbReference type="EMBL" id="GAC09103.1"/>
    </source>
</evidence>
<evidence type="ECO:0000259" key="1">
    <source>
        <dbReference type="Pfam" id="PF00144"/>
    </source>
</evidence>